<protein>
    <recommendedName>
        <fullName evidence="6">DNA2/NAM7 helicase-like C-terminal domain-containing protein</fullName>
    </recommendedName>
</protein>
<dbReference type="InterPro" id="IPR027417">
    <property type="entry name" value="P-loop_NTPase"/>
</dbReference>
<dbReference type="OrthoDB" id="4510589at2759"/>
<evidence type="ECO:0000256" key="3">
    <source>
        <dbReference type="ARBA" id="ARBA00022806"/>
    </source>
</evidence>
<dbReference type="PANTHER" id="PTHR43788">
    <property type="entry name" value="DNA2/NAM7 HELICASE FAMILY MEMBER"/>
    <property type="match status" value="1"/>
</dbReference>
<dbReference type="Pfam" id="PF13087">
    <property type="entry name" value="AAA_12"/>
    <property type="match status" value="1"/>
</dbReference>
<evidence type="ECO:0000256" key="2">
    <source>
        <dbReference type="ARBA" id="ARBA00022801"/>
    </source>
</evidence>
<keyword evidence="1" id="KW-0547">Nucleotide-binding</keyword>
<dbReference type="Proteomes" id="UP000248340">
    <property type="component" value="Unassembled WGS sequence"/>
</dbReference>
<dbReference type="GO" id="GO:0005524">
    <property type="term" value="F:ATP binding"/>
    <property type="evidence" value="ECO:0007669"/>
    <property type="project" value="UniProtKB-KW"/>
</dbReference>
<organism evidence="7 8">
    <name type="scientific">Aspergillus uvarum CBS 121591</name>
    <dbReference type="NCBI Taxonomy" id="1448315"/>
    <lineage>
        <taxon>Eukaryota</taxon>
        <taxon>Fungi</taxon>
        <taxon>Dikarya</taxon>
        <taxon>Ascomycota</taxon>
        <taxon>Pezizomycotina</taxon>
        <taxon>Eurotiomycetes</taxon>
        <taxon>Eurotiomycetidae</taxon>
        <taxon>Eurotiales</taxon>
        <taxon>Aspergillaceae</taxon>
        <taxon>Aspergillus</taxon>
        <taxon>Aspergillus subgen. Circumdati</taxon>
    </lineage>
</organism>
<dbReference type="InterPro" id="IPR050534">
    <property type="entry name" value="Coronavir_polyprotein_1ab"/>
</dbReference>
<reference evidence="7 8" key="1">
    <citation type="submission" date="2016-12" db="EMBL/GenBank/DDBJ databases">
        <title>The genomes of Aspergillus section Nigri reveals drivers in fungal speciation.</title>
        <authorList>
            <consortium name="DOE Joint Genome Institute"/>
            <person name="Vesth T.C."/>
            <person name="Nybo J."/>
            <person name="Theobald S."/>
            <person name="Brandl J."/>
            <person name="Frisvad J.C."/>
            <person name="Nielsen K.F."/>
            <person name="Lyhne E.K."/>
            <person name="Kogle M.E."/>
            <person name="Kuo A."/>
            <person name="Riley R."/>
            <person name="Clum A."/>
            <person name="Nolan M."/>
            <person name="Lipzen A."/>
            <person name="Salamov A."/>
            <person name="Henrissat B."/>
            <person name="Wiebenga A."/>
            <person name="De Vries R.P."/>
            <person name="Grigoriev I.V."/>
            <person name="Mortensen U.H."/>
            <person name="Andersen M.R."/>
            <person name="Baker S.E."/>
        </authorList>
    </citation>
    <scope>NUCLEOTIDE SEQUENCE [LARGE SCALE GENOMIC DNA]</scope>
    <source>
        <strain evidence="7 8">CBS 121591</strain>
    </source>
</reference>
<evidence type="ECO:0000313" key="7">
    <source>
        <dbReference type="EMBL" id="PYH78167.1"/>
    </source>
</evidence>
<sequence length="371" mass="41529">MGIILAGDITQLKPTVISAEETPGWNEFSQQLETSLVARLIRANHPIHQLTAQRRFRPTFSEFLNMRVYQQLLKSSLITKELKVKSGWDDAVRSLIPEISQSFDTGHFVLSLTGSSCDLEQATKSKFNMVHAQAVITLLIENHLKNGYEGEDMVIITPYTAQKNLYRTALFHLREQLPLSHQPQIETIDSIQVREAKLVIVDFVISQADTRADLGFLDDHRCTVAHSRMREVLVTVAPMHLADSPFAKTPFPRQNSSGEVVSSKSPYLVEYVSWASRNKKVIVLDAMPKAIPFSMFHDFGQTSIFADNTAEADNNGEINWDDYNASNPGTNEIVEWEDDFDSKIPKPEGFDEGSDADGADDYLGLGLGGPW</sequence>
<keyword evidence="3" id="KW-0347">Helicase</keyword>
<evidence type="ECO:0000256" key="5">
    <source>
        <dbReference type="SAM" id="MobiDB-lite"/>
    </source>
</evidence>
<dbReference type="GO" id="GO:0016787">
    <property type="term" value="F:hydrolase activity"/>
    <property type="evidence" value="ECO:0007669"/>
    <property type="project" value="UniProtKB-KW"/>
</dbReference>
<accession>A0A319C1U4</accession>
<name>A0A319C1U4_9EURO</name>
<dbReference type="GeneID" id="37143755"/>
<gene>
    <name evidence="7" type="ORF">BO82DRAFT_435264</name>
</gene>
<feature type="domain" description="DNA2/NAM7 helicase-like C-terminal" evidence="6">
    <location>
        <begin position="32"/>
        <end position="237"/>
    </location>
</feature>
<evidence type="ECO:0000256" key="4">
    <source>
        <dbReference type="ARBA" id="ARBA00022840"/>
    </source>
</evidence>
<dbReference type="SUPFAM" id="SSF52540">
    <property type="entry name" value="P-loop containing nucleoside triphosphate hydrolases"/>
    <property type="match status" value="1"/>
</dbReference>
<dbReference type="GO" id="GO:0043139">
    <property type="term" value="F:5'-3' DNA helicase activity"/>
    <property type="evidence" value="ECO:0007669"/>
    <property type="project" value="TreeGrafter"/>
</dbReference>
<evidence type="ECO:0000313" key="8">
    <source>
        <dbReference type="Proteomes" id="UP000248340"/>
    </source>
</evidence>
<keyword evidence="2" id="KW-0378">Hydrolase</keyword>
<evidence type="ECO:0000259" key="6">
    <source>
        <dbReference type="Pfam" id="PF13087"/>
    </source>
</evidence>
<proteinExistence type="predicted"/>
<feature type="compositionally biased region" description="Acidic residues" evidence="5">
    <location>
        <begin position="350"/>
        <end position="360"/>
    </location>
</feature>
<feature type="region of interest" description="Disordered" evidence="5">
    <location>
        <begin position="341"/>
        <end position="371"/>
    </location>
</feature>
<keyword evidence="4" id="KW-0067">ATP-binding</keyword>
<dbReference type="InterPro" id="IPR041679">
    <property type="entry name" value="DNA2/NAM7-like_C"/>
</dbReference>
<dbReference type="VEuPathDB" id="FungiDB:BO82DRAFT_435264"/>
<dbReference type="EMBL" id="KZ821732">
    <property type="protein sequence ID" value="PYH78167.1"/>
    <property type="molecule type" value="Genomic_DNA"/>
</dbReference>
<evidence type="ECO:0000256" key="1">
    <source>
        <dbReference type="ARBA" id="ARBA00022741"/>
    </source>
</evidence>
<dbReference type="Gene3D" id="3.40.50.300">
    <property type="entry name" value="P-loop containing nucleotide triphosphate hydrolases"/>
    <property type="match status" value="2"/>
</dbReference>
<keyword evidence="8" id="KW-1185">Reference proteome</keyword>
<dbReference type="AlphaFoldDB" id="A0A319C1U4"/>
<dbReference type="RefSeq" id="XP_025488367.1">
    <property type="nucleotide sequence ID" value="XM_025641013.1"/>
</dbReference>
<dbReference type="PANTHER" id="PTHR43788:SF8">
    <property type="entry name" value="DNA-BINDING PROTEIN SMUBP-2"/>
    <property type="match status" value="1"/>
</dbReference>